<name>A0AAD9JKD0_9ANNE</name>
<proteinExistence type="predicted"/>
<dbReference type="CDD" id="cd23659">
    <property type="entry name" value="USP_At3g01520-like"/>
    <property type="match status" value="1"/>
</dbReference>
<dbReference type="EMBL" id="JAODUP010000264">
    <property type="protein sequence ID" value="KAK2154587.1"/>
    <property type="molecule type" value="Genomic_DNA"/>
</dbReference>
<dbReference type="PANTHER" id="PTHR46989">
    <property type="entry name" value="USP DOMAIN-CONTAINING PROTEIN"/>
    <property type="match status" value="1"/>
</dbReference>
<dbReference type="InterPro" id="IPR006016">
    <property type="entry name" value="UspA"/>
</dbReference>
<evidence type="ECO:0000313" key="4">
    <source>
        <dbReference type="Proteomes" id="UP001208570"/>
    </source>
</evidence>
<organism evidence="3 4">
    <name type="scientific">Paralvinella palmiformis</name>
    <dbReference type="NCBI Taxonomy" id="53620"/>
    <lineage>
        <taxon>Eukaryota</taxon>
        <taxon>Metazoa</taxon>
        <taxon>Spiralia</taxon>
        <taxon>Lophotrochozoa</taxon>
        <taxon>Annelida</taxon>
        <taxon>Polychaeta</taxon>
        <taxon>Sedentaria</taxon>
        <taxon>Canalipalpata</taxon>
        <taxon>Terebellida</taxon>
        <taxon>Terebelliformia</taxon>
        <taxon>Alvinellidae</taxon>
        <taxon>Paralvinella</taxon>
    </lineage>
</organism>
<dbReference type="InterPro" id="IPR006015">
    <property type="entry name" value="Universal_stress_UspA"/>
</dbReference>
<reference evidence="3" key="1">
    <citation type="journal article" date="2023" name="Mol. Biol. Evol.">
        <title>Third-Generation Sequencing Reveals the Adaptive Role of the Epigenome in Three Deep-Sea Polychaetes.</title>
        <authorList>
            <person name="Perez M."/>
            <person name="Aroh O."/>
            <person name="Sun Y."/>
            <person name="Lan Y."/>
            <person name="Juniper S.K."/>
            <person name="Young C.R."/>
            <person name="Angers B."/>
            <person name="Qian P.Y."/>
        </authorList>
    </citation>
    <scope>NUCLEOTIDE SEQUENCE</scope>
    <source>
        <strain evidence="3">P08H-3</strain>
    </source>
</reference>
<keyword evidence="1" id="KW-0175">Coiled coil</keyword>
<dbReference type="Gene3D" id="3.40.50.620">
    <property type="entry name" value="HUPs"/>
    <property type="match status" value="1"/>
</dbReference>
<dbReference type="InterPro" id="IPR014729">
    <property type="entry name" value="Rossmann-like_a/b/a_fold"/>
</dbReference>
<feature type="coiled-coil region" evidence="1">
    <location>
        <begin position="60"/>
        <end position="87"/>
    </location>
</feature>
<dbReference type="Proteomes" id="UP001208570">
    <property type="component" value="Unassembled WGS sequence"/>
</dbReference>
<dbReference type="AlphaFoldDB" id="A0AAD9JKD0"/>
<accession>A0AAD9JKD0</accession>
<dbReference type="PRINTS" id="PR01438">
    <property type="entry name" value="UNVRSLSTRESS"/>
</dbReference>
<evidence type="ECO:0000313" key="3">
    <source>
        <dbReference type="EMBL" id="KAK2154587.1"/>
    </source>
</evidence>
<comment type="caution">
    <text evidence="3">The sequence shown here is derived from an EMBL/GenBank/DDBJ whole genome shotgun (WGS) entry which is preliminary data.</text>
</comment>
<sequence>MADKGVDQKVVLIAIDSSDKSESAFNFYMDHLHKEGNKLLLIHSAEPPYVSSQQAMYMTGELWEQMLNAEKEKVKDLEQKYAEKMRAKGVSGKIKAVFSGRPGEIIIDVANEEKVAMIVMGTRGLGTVRRTILGSVSDYVVHHSGCPVVVCRH</sequence>
<keyword evidence="4" id="KW-1185">Reference proteome</keyword>
<evidence type="ECO:0000259" key="2">
    <source>
        <dbReference type="Pfam" id="PF00582"/>
    </source>
</evidence>
<feature type="domain" description="UspA" evidence="2">
    <location>
        <begin position="9"/>
        <end position="152"/>
    </location>
</feature>
<dbReference type="SUPFAM" id="SSF52402">
    <property type="entry name" value="Adenine nucleotide alpha hydrolases-like"/>
    <property type="match status" value="1"/>
</dbReference>
<evidence type="ECO:0000256" key="1">
    <source>
        <dbReference type="SAM" id="Coils"/>
    </source>
</evidence>
<dbReference type="Pfam" id="PF00582">
    <property type="entry name" value="Usp"/>
    <property type="match status" value="1"/>
</dbReference>
<gene>
    <name evidence="3" type="ORF">LSH36_264g02015</name>
</gene>
<protein>
    <recommendedName>
        <fullName evidence="2">UspA domain-containing protein</fullName>
    </recommendedName>
</protein>
<dbReference type="PANTHER" id="PTHR46989:SF3">
    <property type="entry name" value="USPA DOMAIN-CONTAINING PROTEIN"/>
    <property type="match status" value="1"/>
</dbReference>